<comment type="caution">
    <text evidence="1">The sequence shown here is derived from an EMBL/GenBank/DDBJ whole genome shotgun (WGS) entry which is preliminary data.</text>
</comment>
<keyword evidence="2" id="KW-1185">Reference proteome</keyword>
<gene>
    <name evidence="1" type="ORF">KK137_06340</name>
</gene>
<name>A0ABS5W3U9_9SPHN</name>
<dbReference type="EMBL" id="JAHFVK010000001">
    <property type="protein sequence ID" value="MBT2133948.1"/>
    <property type="molecule type" value="Genomic_DNA"/>
</dbReference>
<proteinExistence type="predicted"/>
<accession>A0ABS5W3U9</accession>
<reference evidence="1 2" key="1">
    <citation type="submission" date="2021-05" db="EMBL/GenBank/DDBJ databases">
        <title>Croceibacterium sp. LX-88 genome sequence.</title>
        <authorList>
            <person name="Luo X."/>
        </authorList>
    </citation>
    <scope>NUCLEOTIDE SEQUENCE [LARGE SCALE GENOMIC DNA]</scope>
    <source>
        <strain evidence="1 2">LX-88</strain>
    </source>
</reference>
<evidence type="ECO:0000313" key="1">
    <source>
        <dbReference type="EMBL" id="MBT2133948.1"/>
    </source>
</evidence>
<dbReference type="Proteomes" id="UP000811255">
    <property type="component" value="Unassembled WGS sequence"/>
</dbReference>
<evidence type="ECO:0000313" key="2">
    <source>
        <dbReference type="Proteomes" id="UP000811255"/>
    </source>
</evidence>
<protein>
    <submittedName>
        <fullName evidence="1">Uncharacterized protein</fullName>
    </submittedName>
</protein>
<sequence>MLSPVRMDCDPVSLGAFLQAAAKDRGPWNCSTLAADWCVALGHPDFAAKWRHIVGEVECEEAASDGLIELWREGIGETLPQVPIDGLEVGDIAILSLSARWRPVRSGPASAAPSSGRKGFISPVKIISMSLQHGDPEHG</sequence>
<organism evidence="1 2">
    <name type="scientific">Croceibacterium selenioxidans</name>
    <dbReference type="NCBI Taxonomy" id="2838833"/>
    <lineage>
        <taxon>Bacteria</taxon>
        <taxon>Pseudomonadati</taxon>
        <taxon>Pseudomonadota</taxon>
        <taxon>Alphaproteobacteria</taxon>
        <taxon>Sphingomonadales</taxon>
        <taxon>Erythrobacteraceae</taxon>
        <taxon>Croceibacterium</taxon>
    </lineage>
</organism>
<dbReference type="RefSeq" id="WP_214535313.1">
    <property type="nucleotide sequence ID" value="NZ_JAHFVK010000001.1"/>
</dbReference>